<sequence length="2734" mass="287168">MNNYAAGEETSSCQPSFSPSYLLTDAMPVRSHFMNPVDFLSSSEPLMLTPEEKAAEKAEKARMVALQEDARALAALFARELAKRKAKAITAGVIKARRPAAAAAVPASSKPARLGGQQQSPLFLPTHSIKLAPVAPKPQRSHHKASVKSEKLRVKALKRGRKLKTSRRPRALAAQRSSPISRKRGRHSKMPAAASVSMRQPHPPLQRRPSRPPLRLGAAARMRVAAPSHKGGRRAARAPKSFVMRPLSKSTVKAWRLAQQKKRGAAADHAVPPATGKAGFSSAGASNPLQASLTQERGGSSDTSAAPSPSGLPPSGGHGDAMGITSPSVATFKRPGLAPFRPPSVLQVNVAARSAGVARGGGAGGQSPSFSPQQHQQQGASGTSPPLYRCSLDGTIPCPALPSATAMAGGTGDGGAASSSGPSSTLTSGMSVSGLSNHLRLSEGLSCLDYHPTFRALAIGSTRQIHVVEVIAIVGHDRAHASLGTAAPSDLPASPPPPLGPAPFLMRNTGVFGGLNKVESVAWYPSTEEASLAFIQPARTVTIFLDAIQFKADGTYLPQQWTRSQYKGKTLTSAMAAGGGSTAMAVVTNLDCASGGITPAASTTSLGGSSGLYTPASASLVSSLSYSAASVSQGSAPHETSFSTPTSSGFSTTGFAARNLPHAVRNLKGPLAKELIELNIDITYMRVEKIVWDPHHPYTLALSSPATHFEVWQVPTDGWRVYAPQLVLRPPAHNTRSVVRDIAFSPSNPDLIVVVTECGNAGQVLLYYRRQVEAKRCFDISGPGLSVAFHPIFSDLLAVCFRREKAKPDTRISFLQVMPVGGAAAGWLSGVSTAAATAVPATSSETEGSPLAASSALASAATAPESADASFMAKMVPASTSSYLAEQPYLPHIDNYVCISRIRWRPSSMGRLTEPKRHHYMSFTPSAQALLAACNLPNSTVPSAPGAFTWVDLLHSQLWFASAAMTTDTDLSIWDATNGFFPVCVVKHLAPRGDTTTNESNDFAWLNELTLVTIFKSGDVVCTSLLNSLPEDSVMTSAERLYSKRIAEEEACLAMLPAYVRDPFADLLTTFTVLPTTSIVSDLFGHSYTIRNTNAALRRHYHQMIRRECGQLVRRLAIQVSKEAVLRQQWTSRRHQLSGVSPSTGPGMASGLAALQEQRSRRPRSPFTQTGGLRGRATSSQGSNSTPPSPQCRMLTRRCSVATPSSSTGGQHMPVAPIWGEGTSGGPAGSRGLGGGGGTAADAIGLPQHPPWSLEDVSEAGMVSPQHSRELRRHPSNAGAGGGVSSASPHPYLGVHHDGGMEGQPVRDAEASGHVSSPCPEVTHVEEEAAAATGRVGRSSSRASSAVAWIKRLLGASWRERLSRDRSSEPRDQCIFHSPGRSQVKDAALVINSSDDGPAVLASVLDVTPSLSVVPSSDDVAAVSPPPSRLRQLPPCGAACGSGTYGSSGLGPAQSTATSPISVIHIDNSGSSCGSPHQLAPTAPAAQVHAAAAHSFPAYPGASTSANASVSSAYSPQQQRVGSGRGGPSPSSLLLTSSSLGAPPSVPGDLDIVGGGSGVVFTQLFPLLNECVRVCSGGGSGGSCKARGKCNVSEEPRVSRFSLSAAKTSAPVASVASLSVAPASLDNSPTLAAASAFRHDLPAVLFSSALHPSSAELKSETATTSPLLLPLSILASAGSRVSGGAVVPTRSASAASQLMPAHVYLASQRVVTVAVESFVLSDAVCGWSYLEKQAEQLAFVRFALEWDMGYELALAMKALRHKRTDAEAAADETAPHRADPMPTAQPRDPARSQTSSREWRSQQRKTTEPYCPQLSGTYSGVAAGRERRCVGNSSTRGPPHVRSGAPSADPTHMVDWGYGVPVPSHEDVDDKVAAMMEENARICERVMRQRWEAGCAGFAGGGAHINRRPSQGGDDSGVDVSGSPAWSSGDAATTLNDVEGVEVGHTDAALAAELSNAAAYDPRAQWWRAAAHAWRSHHVSFIISITSQQLEYASLMGDVQYSLVLYILFCLWWRLHSEVAEATYAMALEARARRHYVGSGVSRDGSAGARDSHRAAAPQERSPHNNAGPRHRLRAVALAPGIAAEGEEGDGRGGPGASEAAADPLPSTAAPPLRSPDVTDSDDGEYATDGKIPSLEEVDELRRLCLFFLRCPLMPLSPNLASHHLHKQPHPHLRQSASVDALSSVNGGGAEPEDRAGNVSSPMGGLSSIAMLAGGGGAPRLTGGSDIVGSLGSGGLLRASASTSSLPSRSHNNSSRRLNDTPPASAVVGSLGGGGTAPPSYRAHAMSPTPQALHRPDNNANGNRAGVRQGAATGGITLESRNAYADLEGVRGAWMNARNAEDLCTTPDYCAPEEWKIRALQWLETYTADLYARQLYVPLNELLLVMPEIFREPTNPVLPRAADIAYEKQMTYVYCGTCSKAELWSRTQQDAVPAAVRLYELGHGEHHHATAAIRCGSEMYYHRDDGDSSSVATTPSVESPTSSSPSVAADDDVLGARLADGRPASPACSGVGLPSEHSTNDRSASAVDPLHEVIPLEKVVTGREPELDGRSSHASTTGRSHLNAGAAGEGAAACPAALLAQCSQSVFASSSRLLPHGQHNRRITRLRSRHSRRSLDDVVDGAPDAERDGDNPDEGEELHVAGAGVGVARRPERRTAVGCDWCDANPTANNAACRRCHNRCAMTCVICEEIVEGMFFWLRSCGHGGHVHHIEEWLRYSQECPKCGVPITQTWKGN</sequence>
<dbReference type="InterPro" id="IPR037593">
    <property type="entry name" value="MIOS/Sea4"/>
</dbReference>
<feature type="region of interest" description="Disordered" evidence="1">
    <location>
        <begin position="1829"/>
        <end position="1850"/>
    </location>
</feature>
<feature type="compositionally biased region" description="Polar residues" evidence="1">
    <location>
        <begin position="283"/>
        <end position="303"/>
    </location>
</feature>
<feature type="region of interest" description="Disordered" evidence="1">
    <location>
        <begin position="408"/>
        <end position="432"/>
    </location>
</feature>
<feature type="compositionally biased region" description="Low complexity" evidence="1">
    <location>
        <begin position="2238"/>
        <end position="2256"/>
    </location>
</feature>
<feature type="region of interest" description="Disordered" evidence="1">
    <location>
        <begin position="258"/>
        <end position="330"/>
    </location>
</feature>
<evidence type="ECO:0000313" key="3">
    <source>
        <dbReference type="Proteomes" id="UP000318821"/>
    </source>
</evidence>
<feature type="region of interest" description="Disordered" evidence="1">
    <location>
        <begin position="1266"/>
        <end position="1323"/>
    </location>
</feature>
<feature type="compositionally biased region" description="Polar residues" evidence="1">
    <location>
        <begin position="2175"/>
        <end position="2185"/>
    </location>
</feature>
<feature type="compositionally biased region" description="Basic and acidic residues" evidence="1">
    <location>
        <begin position="1295"/>
        <end position="1311"/>
    </location>
</feature>
<feature type="compositionally biased region" description="Basic and acidic residues" evidence="1">
    <location>
        <begin position="1797"/>
        <end position="1807"/>
    </location>
</feature>
<organism evidence="2 3">
    <name type="scientific">Leishmania donovani</name>
    <dbReference type="NCBI Taxonomy" id="5661"/>
    <lineage>
        <taxon>Eukaryota</taxon>
        <taxon>Discoba</taxon>
        <taxon>Euglenozoa</taxon>
        <taxon>Kinetoplastea</taxon>
        <taxon>Metakinetoplastina</taxon>
        <taxon>Trypanosomatida</taxon>
        <taxon>Trypanosomatidae</taxon>
        <taxon>Leishmaniinae</taxon>
        <taxon>Leishmania</taxon>
    </lineage>
</organism>
<dbReference type="VEuPathDB" id="TriTrypDB:LdBPK_201100.1"/>
<feature type="region of interest" description="Disordered" evidence="1">
    <location>
        <begin position="2039"/>
        <end position="2071"/>
    </location>
</feature>
<evidence type="ECO:0000256" key="1">
    <source>
        <dbReference type="SAM" id="MobiDB-lite"/>
    </source>
</evidence>
<name>A0A504X8U8_LEIDO</name>
<feature type="region of interest" description="Disordered" evidence="1">
    <location>
        <begin position="1131"/>
        <end position="1244"/>
    </location>
</feature>
<feature type="compositionally biased region" description="Basic and acidic residues" evidence="1">
    <location>
        <begin position="2529"/>
        <end position="2551"/>
    </location>
</feature>
<feature type="compositionally biased region" description="Basic residues" evidence="1">
    <location>
        <begin position="154"/>
        <end position="170"/>
    </location>
</feature>
<feature type="region of interest" description="Disordered" evidence="1">
    <location>
        <begin position="357"/>
        <end position="388"/>
    </location>
</feature>
<feature type="compositionally biased region" description="Low complexity" evidence="1">
    <location>
        <begin position="304"/>
        <end position="313"/>
    </location>
</feature>
<dbReference type="Gene3D" id="2.130.10.10">
    <property type="entry name" value="YVTN repeat-like/Quinoprotein amine dehydrogenase"/>
    <property type="match status" value="1"/>
</dbReference>
<dbReference type="VEuPathDB" id="TriTrypDB:LDHU3_20.1350"/>
<dbReference type="VEuPathDB" id="TriTrypDB:LDHU3_20.1360"/>
<proteinExistence type="predicted"/>
<feature type="compositionally biased region" description="Basic residues" evidence="1">
    <location>
        <begin position="2164"/>
        <end position="2173"/>
    </location>
</feature>
<dbReference type="Proteomes" id="UP000318821">
    <property type="component" value="Unassembled WGS sequence"/>
</dbReference>
<feature type="compositionally biased region" description="Low complexity" evidence="1">
    <location>
        <begin position="366"/>
        <end position="384"/>
    </location>
</feature>
<feature type="compositionally biased region" description="Low complexity" evidence="1">
    <location>
        <begin position="416"/>
        <end position="429"/>
    </location>
</feature>
<feature type="region of interest" description="Disordered" evidence="1">
    <location>
        <begin position="2238"/>
        <end position="2304"/>
    </location>
</feature>
<feature type="region of interest" description="Disordered" evidence="1">
    <location>
        <begin position="1906"/>
        <end position="1931"/>
    </location>
</feature>
<dbReference type="InterPro" id="IPR036322">
    <property type="entry name" value="WD40_repeat_dom_sf"/>
</dbReference>
<evidence type="ECO:0000313" key="2">
    <source>
        <dbReference type="EMBL" id="TPP45472.1"/>
    </source>
</evidence>
<dbReference type="PANTHER" id="PTHR16453">
    <property type="entry name" value="WD40 DOMAIN-CONTAINING PROTEIN MIO FAMILY MEMBER"/>
    <property type="match status" value="1"/>
</dbReference>
<dbReference type="GO" id="GO:0005737">
    <property type="term" value="C:cytoplasm"/>
    <property type="evidence" value="ECO:0007669"/>
    <property type="project" value="TreeGrafter"/>
</dbReference>
<feature type="region of interest" description="Disordered" evidence="1">
    <location>
        <begin position="2164"/>
        <end position="2202"/>
    </location>
</feature>
<dbReference type="EMBL" id="RHLD01000038">
    <property type="protein sequence ID" value="TPP45472.1"/>
    <property type="molecule type" value="Genomic_DNA"/>
</dbReference>
<comment type="caution">
    <text evidence="2">The sequence shown here is derived from an EMBL/GenBank/DDBJ whole genome shotgun (WGS) entry which is preliminary data.</text>
</comment>
<feature type="compositionally biased region" description="Low complexity" evidence="1">
    <location>
        <begin position="2468"/>
        <end position="2488"/>
    </location>
</feature>
<accession>A0A504X8U8</accession>
<reference evidence="3" key="1">
    <citation type="submission" date="2019-02" db="EMBL/GenBank/DDBJ databases">
        <title>FDA dAtabase for Regulatory Grade micrObial Sequences (FDA-ARGOS): Supporting development and validation of Infectious Disease Dx tests.</title>
        <authorList>
            <person name="Duncan R."/>
            <person name="Fisher C."/>
            <person name="Tallon L."/>
            <person name="Sadzewicz L."/>
            <person name="Sengamalay N."/>
            <person name="Ott S."/>
            <person name="Godinez A."/>
            <person name="Nagaraj S."/>
            <person name="Vavikolanu K."/>
            <person name="Vyas G."/>
            <person name="Nadendla S."/>
            <person name="Aluvathingal J."/>
            <person name="Sichtig H."/>
        </authorList>
    </citation>
    <scope>NUCLEOTIDE SEQUENCE [LARGE SCALE GENOMIC DNA]</scope>
    <source>
        <strain evidence="3">FDAARGOS_360</strain>
    </source>
</reference>
<dbReference type="VEuPathDB" id="TriTrypDB:LdCL_200015700"/>
<feature type="compositionally biased region" description="Gly residues" evidence="1">
    <location>
        <begin position="1222"/>
        <end position="1239"/>
    </location>
</feature>
<feature type="region of interest" description="Disordered" evidence="1">
    <location>
        <begin position="133"/>
        <end position="242"/>
    </location>
</feature>
<feature type="compositionally biased region" description="Low complexity" evidence="1">
    <location>
        <begin position="1528"/>
        <end position="1540"/>
    </location>
</feature>
<feature type="region of interest" description="Disordered" evidence="1">
    <location>
        <begin position="1507"/>
        <end position="1540"/>
    </location>
</feature>
<dbReference type="PANTHER" id="PTHR16453:SF13">
    <property type="entry name" value="WD REPEAT PROTEIN MIO ZINC-RIBBON LIKE DOMAIN-CONTAINING PROTEIN"/>
    <property type="match status" value="1"/>
</dbReference>
<dbReference type="CDD" id="cd16693">
    <property type="entry name" value="mRING-H2-C3H3C2_WDR24"/>
    <property type="match status" value="1"/>
</dbReference>
<dbReference type="VEuPathDB" id="TriTrypDB:LdCL_200015600"/>
<gene>
    <name evidence="2" type="ORF">CGC20_31545</name>
</gene>
<dbReference type="SUPFAM" id="SSF57850">
    <property type="entry name" value="RING/U-box"/>
    <property type="match status" value="1"/>
</dbReference>
<dbReference type="VEuPathDB" id="TriTrypDB:LdBPK_201090.1"/>
<feature type="region of interest" description="Disordered" evidence="1">
    <location>
        <begin position="1765"/>
        <end position="1816"/>
    </location>
</feature>
<feature type="compositionally biased region" description="Polar residues" evidence="1">
    <location>
        <begin position="1166"/>
        <end position="1186"/>
    </location>
</feature>
<feature type="compositionally biased region" description="Basic residues" evidence="1">
    <location>
        <begin position="2598"/>
        <end position="2612"/>
    </location>
</feature>
<protein>
    <submittedName>
        <fullName evidence="2">Uncharacterized protein</fullName>
    </submittedName>
</protein>
<feature type="region of interest" description="Disordered" evidence="1">
    <location>
        <begin position="2465"/>
        <end position="2563"/>
    </location>
</feature>
<feature type="region of interest" description="Disordered" evidence="1">
    <location>
        <begin position="2598"/>
        <end position="2637"/>
    </location>
</feature>
<dbReference type="SUPFAM" id="SSF50978">
    <property type="entry name" value="WD40 repeat-like"/>
    <property type="match status" value="1"/>
</dbReference>
<feature type="region of interest" description="Disordered" evidence="1">
    <location>
        <begin position="2085"/>
        <end position="2131"/>
    </location>
</feature>
<dbReference type="InterPro" id="IPR015943">
    <property type="entry name" value="WD40/YVTN_repeat-like_dom_sf"/>
</dbReference>